<evidence type="ECO:0000313" key="1">
    <source>
        <dbReference type="EMBL" id="SDJ28528.1"/>
    </source>
</evidence>
<dbReference type="EMBL" id="FNEW01000001">
    <property type="protein sequence ID" value="SDJ28528.1"/>
    <property type="molecule type" value="Genomic_DNA"/>
</dbReference>
<comment type="caution">
    <text evidence="1">The sequence shown here is derived from an EMBL/GenBank/DDBJ whole genome shotgun (WGS) entry which is preliminary data.</text>
</comment>
<dbReference type="AlphaFoldDB" id="A0A7Z7BI14"/>
<evidence type="ECO:0000313" key="2">
    <source>
        <dbReference type="Proteomes" id="UP000198917"/>
    </source>
</evidence>
<organism evidence="1 2">
    <name type="scientific">Agrobacterium fabrum</name>
    <dbReference type="NCBI Taxonomy" id="1176649"/>
    <lineage>
        <taxon>Bacteria</taxon>
        <taxon>Pseudomonadati</taxon>
        <taxon>Pseudomonadota</taxon>
        <taxon>Alphaproteobacteria</taxon>
        <taxon>Hyphomicrobiales</taxon>
        <taxon>Rhizobiaceae</taxon>
        <taxon>Rhizobium/Agrobacterium group</taxon>
        <taxon>Agrobacterium</taxon>
        <taxon>Agrobacterium tumefaciens complex</taxon>
    </lineage>
</organism>
<gene>
    <name evidence="1" type="ORF">SAMN05428983_0986</name>
</gene>
<dbReference type="Proteomes" id="UP000198917">
    <property type="component" value="Unassembled WGS sequence"/>
</dbReference>
<reference evidence="1 2" key="1">
    <citation type="submission" date="2016-10" db="EMBL/GenBank/DDBJ databases">
        <authorList>
            <person name="Varghese N."/>
            <person name="Submissions S."/>
        </authorList>
    </citation>
    <scope>NUCLEOTIDE SEQUENCE [LARGE SCALE GENOMIC DNA]</scope>
    <source>
        <strain evidence="1 2">PDC82</strain>
    </source>
</reference>
<name>A0A7Z7BI14_9HYPH</name>
<accession>A0A7Z7BI14</accession>
<proteinExistence type="predicted"/>
<protein>
    <submittedName>
        <fullName evidence="1">Uncharacterized protein</fullName>
    </submittedName>
</protein>
<sequence>MKKKCGPEGRIFFTPAFETPGLWNLWIFKVGQIGGLTMKKQLAITKPSIEISRKPFNPSRIPILLMVSEKRTDRAYRGSITET</sequence>